<keyword evidence="6 10" id="KW-0804">Transcription</keyword>
<feature type="domain" description="Homeobox" evidence="12">
    <location>
        <begin position="217"/>
        <end position="277"/>
    </location>
</feature>
<dbReference type="Pfam" id="PF02376">
    <property type="entry name" value="CUT"/>
    <property type="match status" value="1"/>
</dbReference>
<gene>
    <name evidence="14" type="ORF">SBAD_LOCUS5661</name>
</gene>
<evidence type="ECO:0000259" key="12">
    <source>
        <dbReference type="PROSITE" id="PS50071"/>
    </source>
</evidence>
<name>A0A183IPW5_9BILA</name>
<evidence type="ECO:0000256" key="2">
    <source>
        <dbReference type="ARBA" id="ARBA00008190"/>
    </source>
</evidence>
<feature type="domain" description="CUT" evidence="13">
    <location>
        <begin position="58"/>
        <end position="144"/>
    </location>
</feature>
<feature type="compositionally biased region" description="Polar residues" evidence="11">
    <location>
        <begin position="278"/>
        <end position="291"/>
    </location>
</feature>
<protein>
    <recommendedName>
        <fullName evidence="10">One cut domain family member</fullName>
    </recommendedName>
</protein>
<evidence type="ECO:0000256" key="3">
    <source>
        <dbReference type="ARBA" id="ARBA00023015"/>
    </source>
</evidence>
<feature type="DNA-binding region" description="Homeobox" evidence="8">
    <location>
        <begin position="219"/>
        <end position="278"/>
    </location>
</feature>
<dbReference type="PROSITE" id="PS51042">
    <property type="entry name" value="CUT"/>
    <property type="match status" value="1"/>
</dbReference>
<evidence type="ECO:0000313" key="16">
    <source>
        <dbReference type="WBParaSite" id="SBAD_0000588701-mRNA-1"/>
    </source>
</evidence>
<evidence type="ECO:0000256" key="7">
    <source>
        <dbReference type="ARBA" id="ARBA00023242"/>
    </source>
</evidence>
<dbReference type="InterPro" id="IPR010982">
    <property type="entry name" value="Lambda_DNA-bd_dom_sf"/>
</dbReference>
<reference evidence="14 15" key="2">
    <citation type="submission" date="2018-11" db="EMBL/GenBank/DDBJ databases">
        <authorList>
            <consortium name="Pathogen Informatics"/>
        </authorList>
    </citation>
    <scope>NUCLEOTIDE SEQUENCE [LARGE SCALE GENOMIC DNA]</scope>
</reference>
<feature type="compositionally biased region" description="Polar residues" evidence="11">
    <location>
        <begin position="299"/>
        <end position="313"/>
    </location>
</feature>
<accession>A0A183IPW5</accession>
<feature type="compositionally biased region" description="Low complexity" evidence="11">
    <location>
        <begin position="354"/>
        <end position="363"/>
    </location>
</feature>
<keyword evidence="5 8" id="KW-0371">Homeobox</keyword>
<evidence type="ECO:0000256" key="8">
    <source>
        <dbReference type="PROSITE-ProRule" id="PRU00108"/>
    </source>
</evidence>
<dbReference type="Pfam" id="PF00046">
    <property type="entry name" value="Homeodomain"/>
    <property type="match status" value="1"/>
</dbReference>
<evidence type="ECO:0000256" key="6">
    <source>
        <dbReference type="ARBA" id="ARBA00023163"/>
    </source>
</evidence>
<dbReference type="FunFam" id="1.10.10.60:FF:000054">
    <property type="entry name" value="One cut domain family member"/>
    <property type="match status" value="1"/>
</dbReference>
<evidence type="ECO:0000313" key="14">
    <source>
        <dbReference type="EMBL" id="VDP07923.1"/>
    </source>
</evidence>
<dbReference type="InterPro" id="IPR009057">
    <property type="entry name" value="Homeodomain-like_sf"/>
</dbReference>
<dbReference type="WBParaSite" id="SBAD_0000588701-mRNA-1">
    <property type="protein sequence ID" value="SBAD_0000588701-mRNA-1"/>
    <property type="gene ID" value="SBAD_0000588701"/>
</dbReference>
<dbReference type="GO" id="GO:0000978">
    <property type="term" value="F:RNA polymerase II cis-regulatory region sequence-specific DNA binding"/>
    <property type="evidence" value="ECO:0007669"/>
    <property type="project" value="TreeGrafter"/>
</dbReference>
<dbReference type="SUPFAM" id="SSF47413">
    <property type="entry name" value="lambda repressor-like DNA-binding domains"/>
    <property type="match status" value="1"/>
</dbReference>
<evidence type="ECO:0000256" key="4">
    <source>
        <dbReference type="ARBA" id="ARBA00023125"/>
    </source>
</evidence>
<evidence type="ECO:0000313" key="15">
    <source>
        <dbReference type="Proteomes" id="UP000270296"/>
    </source>
</evidence>
<feature type="compositionally biased region" description="Polar residues" evidence="11">
    <location>
        <begin position="27"/>
        <end position="42"/>
    </location>
</feature>
<dbReference type="FunFam" id="1.10.260.40:FF:000005">
    <property type="entry name" value="One cut domain family member"/>
    <property type="match status" value="1"/>
</dbReference>
<dbReference type="CDD" id="cd00086">
    <property type="entry name" value="homeodomain"/>
    <property type="match status" value="1"/>
</dbReference>
<evidence type="ECO:0000256" key="1">
    <source>
        <dbReference type="ARBA" id="ARBA00004123"/>
    </source>
</evidence>
<keyword evidence="4 8" id="KW-0238">DNA-binding</keyword>
<feature type="region of interest" description="Disordered" evidence="11">
    <location>
        <begin position="27"/>
        <end position="58"/>
    </location>
</feature>
<comment type="subcellular location">
    <subcellularLocation>
        <location evidence="1 8 9">Nucleus</location>
    </subcellularLocation>
</comment>
<comment type="similarity">
    <text evidence="2 10">Belongs to the CUT homeobox family.</text>
</comment>
<keyword evidence="15" id="KW-1185">Reference proteome</keyword>
<evidence type="ECO:0000256" key="9">
    <source>
        <dbReference type="RuleBase" id="RU000682"/>
    </source>
</evidence>
<evidence type="ECO:0000256" key="10">
    <source>
        <dbReference type="RuleBase" id="RU361129"/>
    </source>
</evidence>
<dbReference type="PANTHER" id="PTHR14057:SF47">
    <property type="entry name" value="HOMEOBOX PROTEIN ONECUT"/>
    <property type="match status" value="1"/>
</dbReference>
<evidence type="ECO:0000256" key="11">
    <source>
        <dbReference type="SAM" id="MobiDB-lite"/>
    </source>
</evidence>
<dbReference type="SUPFAM" id="SSF46689">
    <property type="entry name" value="Homeodomain-like"/>
    <property type="match status" value="1"/>
</dbReference>
<reference evidence="16" key="1">
    <citation type="submission" date="2016-06" db="UniProtKB">
        <authorList>
            <consortium name="WormBaseParasite"/>
        </authorList>
    </citation>
    <scope>IDENTIFICATION</scope>
</reference>
<organism evidence="16">
    <name type="scientific">Soboliphyme baturini</name>
    <dbReference type="NCBI Taxonomy" id="241478"/>
    <lineage>
        <taxon>Eukaryota</taxon>
        <taxon>Metazoa</taxon>
        <taxon>Ecdysozoa</taxon>
        <taxon>Nematoda</taxon>
        <taxon>Enoplea</taxon>
        <taxon>Dorylaimia</taxon>
        <taxon>Dioctophymatida</taxon>
        <taxon>Dioctophymatoidea</taxon>
        <taxon>Soboliphymatidae</taxon>
        <taxon>Soboliphyme</taxon>
    </lineage>
</organism>
<feature type="region of interest" description="Disordered" evidence="11">
    <location>
        <begin position="278"/>
        <end position="363"/>
    </location>
</feature>
<dbReference type="PANTHER" id="PTHR14057">
    <property type="entry name" value="TRANSCRIPTION FACTOR ONECUT"/>
    <property type="match status" value="1"/>
</dbReference>
<dbReference type="Gene3D" id="1.10.10.60">
    <property type="entry name" value="Homeodomain-like"/>
    <property type="match status" value="1"/>
</dbReference>
<dbReference type="SMART" id="SM00389">
    <property type="entry name" value="HOX"/>
    <property type="match status" value="1"/>
</dbReference>
<evidence type="ECO:0000259" key="13">
    <source>
        <dbReference type="PROSITE" id="PS51042"/>
    </source>
</evidence>
<dbReference type="EMBL" id="UZAM01009150">
    <property type="protein sequence ID" value="VDP07923.1"/>
    <property type="molecule type" value="Genomic_DNA"/>
</dbReference>
<keyword evidence="3 10" id="KW-0805">Transcription regulation</keyword>
<dbReference type="InterPro" id="IPR001356">
    <property type="entry name" value="HD"/>
</dbReference>
<proteinExistence type="inferred from homology"/>
<dbReference type="GO" id="GO:0000981">
    <property type="term" value="F:DNA-binding transcription factor activity, RNA polymerase II-specific"/>
    <property type="evidence" value="ECO:0007669"/>
    <property type="project" value="TreeGrafter"/>
</dbReference>
<dbReference type="Gene3D" id="1.10.260.40">
    <property type="entry name" value="lambda repressor-like DNA-binding domains"/>
    <property type="match status" value="1"/>
</dbReference>
<dbReference type="InterPro" id="IPR051649">
    <property type="entry name" value="CUT_Homeobox"/>
</dbReference>
<dbReference type="AlphaFoldDB" id="A0A183IPW5"/>
<dbReference type="InterPro" id="IPR003350">
    <property type="entry name" value="CUT_dom"/>
</dbReference>
<dbReference type="SMART" id="SM01109">
    <property type="entry name" value="CUT"/>
    <property type="match status" value="1"/>
</dbReference>
<dbReference type="Proteomes" id="UP000270296">
    <property type="component" value="Unassembled WGS sequence"/>
</dbReference>
<dbReference type="GO" id="GO:0005634">
    <property type="term" value="C:nucleus"/>
    <property type="evidence" value="ECO:0007669"/>
    <property type="project" value="UniProtKB-SubCell"/>
</dbReference>
<evidence type="ECO:0000256" key="5">
    <source>
        <dbReference type="ARBA" id="ARBA00023155"/>
    </source>
</evidence>
<dbReference type="PROSITE" id="PS50071">
    <property type="entry name" value="HOMEOBOX_2"/>
    <property type="match status" value="1"/>
</dbReference>
<dbReference type="OrthoDB" id="10068888at2759"/>
<keyword evidence="7 8" id="KW-0539">Nucleus</keyword>
<sequence>MSLNPPMSSCNTVDLAQNLITTMFHQSMSPPATNTSAAGNEVSSSNNSNSIRLKDSGTDSEADDIYIDTKELCNRIAYELKTYNIPQAVFAERILCRSQGTLSDLLRNPKPWNKLKSGRETFRRMYNWLRLPLEKRLNCLELGRLQKRKSKGVMGSDSDTKVTPLSILISCPCILSMQENVLTSSMHSDGNQTLAERLSENAVLTNESKPNTSLPLRSVKKTRLVFTDIQKRTLKAIFKETQRPSREVQQTIAQQLALDLSTVQNFFMNARRRSRLFQTVSDSPGPNQQVRPITPPPSTGSQESVTQQDSNGSIVYYPTLRQRRLRAQNRFRGGNGEGGDGSIMPKEEDDQLESMSSSSPPIPSTTATSFGLNAMTTAAEEAATASNSGIPRNSEFHRHHQMVKEYSAAMNDAHELHSLTNSA</sequence>